<gene>
    <name evidence="2" type="ORF">PAXINDRAFT_12432</name>
</gene>
<accession>A0A0C9U6R5</accession>
<keyword evidence="1" id="KW-1133">Transmembrane helix</keyword>
<feature type="transmembrane region" description="Helical" evidence="1">
    <location>
        <begin position="203"/>
        <end position="221"/>
    </location>
</feature>
<organism evidence="2 3">
    <name type="scientific">Paxillus involutus ATCC 200175</name>
    <dbReference type="NCBI Taxonomy" id="664439"/>
    <lineage>
        <taxon>Eukaryota</taxon>
        <taxon>Fungi</taxon>
        <taxon>Dikarya</taxon>
        <taxon>Basidiomycota</taxon>
        <taxon>Agaricomycotina</taxon>
        <taxon>Agaricomycetes</taxon>
        <taxon>Agaricomycetidae</taxon>
        <taxon>Boletales</taxon>
        <taxon>Paxilineae</taxon>
        <taxon>Paxillaceae</taxon>
        <taxon>Paxillus</taxon>
    </lineage>
</organism>
<keyword evidence="1" id="KW-0812">Transmembrane</keyword>
<proteinExistence type="predicted"/>
<reference evidence="3" key="2">
    <citation type="submission" date="2015-01" db="EMBL/GenBank/DDBJ databases">
        <title>Evolutionary Origins and Diversification of the Mycorrhizal Mutualists.</title>
        <authorList>
            <consortium name="DOE Joint Genome Institute"/>
            <consortium name="Mycorrhizal Genomics Consortium"/>
            <person name="Kohler A."/>
            <person name="Kuo A."/>
            <person name="Nagy L.G."/>
            <person name="Floudas D."/>
            <person name="Copeland A."/>
            <person name="Barry K.W."/>
            <person name="Cichocki N."/>
            <person name="Veneault-Fourrey C."/>
            <person name="LaButti K."/>
            <person name="Lindquist E.A."/>
            <person name="Lipzen A."/>
            <person name="Lundell T."/>
            <person name="Morin E."/>
            <person name="Murat C."/>
            <person name="Riley R."/>
            <person name="Ohm R."/>
            <person name="Sun H."/>
            <person name="Tunlid A."/>
            <person name="Henrissat B."/>
            <person name="Grigoriev I.V."/>
            <person name="Hibbett D.S."/>
            <person name="Martin F."/>
        </authorList>
    </citation>
    <scope>NUCLEOTIDE SEQUENCE [LARGE SCALE GENOMIC DNA]</scope>
    <source>
        <strain evidence="3">ATCC 200175</strain>
    </source>
</reference>
<keyword evidence="1" id="KW-0472">Membrane</keyword>
<name>A0A0C9U6R5_PAXIN</name>
<keyword evidence="3" id="KW-1185">Reference proteome</keyword>
<dbReference type="Proteomes" id="UP000053647">
    <property type="component" value="Unassembled WGS sequence"/>
</dbReference>
<reference evidence="2 3" key="1">
    <citation type="submission" date="2014-06" db="EMBL/GenBank/DDBJ databases">
        <authorList>
            <consortium name="DOE Joint Genome Institute"/>
            <person name="Kuo A."/>
            <person name="Kohler A."/>
            <person name="Nagy L.G."/>
            <person name="Floudas D."/>
            <person name="Copeland A."/>
            <person name="Barry K.W."/>
            <person name="Cichocki N."/>
            <person name="Veneault-Fourrey C."/>
            <person name="LaButti K."/>
            <person name="Lindquist E.A."/>
            <person name="Lipzen A."/>
            <person name="Lundell T."/>
            <person name="Morin E."/>
            <person name="Murat C."/>
            <person name="Sun H."/>
            <person name="Tunlid A."/>
            <person name="Henrissat B."/>
            <person name="Grigoriev I.V."/>
            <person name="Hibbett D.S."/>
            <person name="Martin F."/>
            <person name="Nordberg H.P."/>
            <person name="Cantor M.N."/>
            <person name="Hua S.X."/>
        </authorList>
    </citation>
    <scope>NUCLEOTIDE SEQUENCE [LARGE SCALE GENOMIC DNA]</scope>
    <source>
        <strain evidence="2 3">ATCC 200175</strain>
    </source>
</reference>
<dbReference type="HOGENOM" id="CLU_1147488_0_0_1"/>
<dbReference type="EMBL" id="KN819340">
    <property type="protein sequence ID" value="KIJ14856.1"/>
    <property type="molecule type" value="Genomic_DNA"/>
</dbReference>
<dbReference type="AlphaFoldDB" id="A0A0C9U6R5"/>
<protein>
    <submittedName>
        <fullName evidence="2">Unplaced genomic scaffold PAXINscaffold_18, whole genome shotgun sequence</fullName>
    </submittedName>
</protein>
<evidence type="ECO:0000313" key="3">
    <source>
        <dbReference type="Proteomes" id="UP000053647"/>
    </source>
</evidence>
<evidence type="ECO:0000313" key="2">
    <source>
        <dbReference type="EMBL" id="KIJ14856.1"/>
    </source>
</evidence>
<evidence type="ECO:0000256" key="1">
    <source>
        <dbReference type="SAM" id="Phobius"/>
    </source>
</evidence>
<sequence length="242" mass="27654">MDDHRMKTRPEDKKIYLVDATLVRNDMVIAVCRRKVTVSKALGFGLRPTGFSYEPKQARRGPLFPPFDLFSLSQELPRQVCMSFHYWQAPVDLPTEALANAQNELSGMLLLASPHIGLVKSELRRNVVGVYANEEMFKTNDDGTAQGREKRARGTYMQDDGEFWMELHLTEAERRIMKEARNLLDSRWTDVTSSLRFSFSYSLAWVIVVQAIIMCTIVEAVKRLHVSNVWLGCGVPPMWNLG</sequence>